<keyword evidence="4" id="KW-0808">Transferase</keyword>
<feature type="transmembrane region" description="Helical" evidence="1">
    <location>
        <begin position="9"/>
        <end position="26"/>
    </location>
</feature>
<keyword evidence="1" id="KW-0812">Transmembrane</keyword>
<dbReference type="EC" id="2.3.1.-" evidence="4"/>
<organism evidence="4 5">
    <name type="scientific">Achromobacter veterisilvae</name>
    <dbReference type="NCBI Taxonomy" id="2069367"/>
    <lineage>
        <taxon>Bacteria</taxon>
        <taxon>Pseudomonadati</taxon>
        <taxon>Pseudomonadota</taxon>
        <taxon>Betaproteobacteria</taxon>
        <taxon>Burkholderiales</taxon>
        <taxon>Alcaligenaceae</taxon>
        <taxon>Achromobacter</taxon>
    </lineage>
</organism>
<evidence type="ECO:0000313" key="5">
    <source>
        <dbReference type="Proteomes" id="UP000289465"/>
    </source>
</evidence>
<keyword evidence="1" id="KW-1133">Transmembrane helix</keyword>
<dbReference type="GO" id="GO:0016020">
    <property type="term" value="C:membrane"/>
    <property type="evidence" value="ECO:0007669"/>
    <property type="project" value="TreeGrafter"/>
</dbReference>
<reference evidence="4 5" key="1">
    <citation type="submission" date="2018-07" db="EMBL/GenBank/DDBJ databases">
        <authorList>
            <person name="Peeters C."/>
        </authorList>
    </citation>
    <scope>NUCLEOTIDE SEQUENCE [LARGE SCALE GENOMIC DNA]</scope>
    <source>
        <strain evidence="4 5">LMG 30378</strain>
    </source>
</reference>
<feature type="transmembrane region" description="Helical" evidence="1">
    <location>
        <begin position="313"/>
        <end position="333"/>
    </location>
</feature>
<dbReference type="Pfam" id="PF01757">
    <property type="entry name" value="Acyl_transf_3"/>
    <property type="match status" value="1"/>
</dbReference>
<feature type="transmembrane region" description="Helical" evidence="1">
    <location>
        <begin position="244"/>
        <end position="263"/>
    </location>
</feature>
<feature type="transmembrane region" description="Helical" evidence="1">
    <location>
        <begin position="32"/>
        <end position="52"/>
    </location>
</feature>
<feature type="transmembrane region" description="Helical" evidence="1">
    <location>
        <begin position="161"/>
        <end position="182"/>
    </location>
</feature>
<evidence type="ECO:0000259" key="3">
    <source>
        <dbReference type="Pfam" id="PF19040"/>
    </source>
</evidence>
<dbReference type="AlphaFoldDB" id="A0A446CPR0"/>
<protein>
    <submittedName>
        <fullName evidence="4">O-acetyltransferase OatA</fullName>
        <ecNumber evidence="4">2.3.1.-</ecNumber>
    </submittedName>
</protein>
<dbReference type="Proteomes" id="UP000289465">
    <property type="component" value="Unassembled WGS sequence"/>
</dbReference>
<feature type="transmembrane region" description="Helical" evidence="1">
    <location>
        <begin position="135"/>
        <end position="155"/>
    </location>
</feature>
<sequence>MFAYRRELDGLRAIAVLTVLFFHAGFSAFPGGFVGVDIFFVLSGYLIVSLISEEMLGGTFSFRAFYERRIRRLLPPLLPVLLLTGAAGFILLSDKQFANLTESLLASLGLASNWYFLSSVGYFDGPGELTPLLHMWSLSIEEQFYLIFPFFLVMANHLKKQWLLSGCLVLLLISLGFSEALVNANQRDAAFYNSFGRFWELLLGASVALAKLPAPRRAVADVLEFAGSGMVLTAVLVYTPTTPFPGVSAVLPTVGAALIIAASGQGRVISPLLKSRILVGVGLISYALYLWHWPIMVFVKVMNPAAGSKVMGGALGATFLLATTSYFLVEAPVRRKVLFPMRRTVYAAAAAAIATMAVLTTVANGEFFKPLRVVAVDRALSAMYDVRRADAIATIQASGDYYQKNLNLNYNGNSGPYDAKTFADYTCSYDEGNTASRLYDCLVGHAKSHNVLVLGDSIGRDTLWTLRRAYPGQNFLMLHQSGCPPSDWHREGDAVGCFTGSADLLGRVRSVVQIDGVILAFRYRPSDWAEVEAGLDMARKVSPNVILLGVSAVFAQPVGSFLRSLPKGSPVPRSVGKLDPSMVGWDYVAIADQARLMADRHGVAFADTSPFYCKGQECALWKDNSYQMPIYWDNQHLTDFGIDAFSQFLRTQVDMVQFAERVGMQRRP</sequence>
<feature type="transmembrane region" description="Helical" evidence="1">
    <location>
        <begin position="275"/>
        <end position="293"/>
    </location>
</feature>
<dbReference type="InterPro" id="IPR050879">
    <property type="entry name" value="Acyltransferase_3"/>
</dbReference>
<evidence type="ECO:0000256" key="1">
    <source>
        <dbReference type="SAM" id="Phobius"/>
    </source>
</evidence>
<gene>
    <name evidence="4" type="primary">oatA_2</name>
    <name evidence="4" type="ORF">AVE30378_03668</name>
</gene>
<accession>A0A446CPR0</accession>
<dbReference type="GO" id="GO:0009103">
    <property type="term" value="P:lipopolysaccharide biosynthetic process"/>
    <property type="evidence" value="ECO:0007669"/>
    <property type="project" value="TreeGrafter"/>
</dbReference>
<keyword evidence="4" id="KW-0012">Acyltransferase</keyword>
<feature type="domain" description="SGNH" evidence="3">
    <location>
        <begin position="427"/>
        <end position="646"/>
    </location>
</feature>
<feature type="domain" description="Acyltransferase 3" evidence="2">
    <location>
        <begin position="7"/>
        <end position="321"/>
    </location>
</feature>
<dbReference type="RefSeq" id="WP_129242318.1">
    <property type="nucleotide sequence ID" value="NZ_UFQC01000019.1"/>
</dbReference>
<keyword evidence="1" id="KW-0472">Membrane</keyword>
<dbReference type="PANTHER" id="PTHR23028:SF53">
    <property type="entry name" value="ACYL_TRANSF_3 DOMAIN-CONTAINING PROTEIN"/>
    <property type="match status" value="1"/>
</dbReference>
<name>A0A446CPR0_9BURK</name>
<dbReference type="InterPro" id="IPR002656">
    <property type="entry name" value="Acyl_transf_3_dom"/>
</dbReference>
<evidence type="ECO:0000313" key="4">
    <source>
        <dbReference type="EMBL" id="SSW69703.1"/>
    </source>
</evidence>
<dbReference type="InterPro" id="IPR043968">
    <property type="entry name" value="SGNH"/>
</dbReference>
<dbReference type="PANTHER" id="PTHR23028">
    <property type="entry name" value="ACETYLTRANSFERASE"/>
    <property type="match status" value="1"/>
</dbReference>
<dbReference type="EMBL" id="UFQC01000019">
    <property type="protein sequence ID" value="SSW69703.1"/>
    <property type="molecule type" value="Genomic_DNA"/>
</dbReference>
<dbReference type="GO" id="GO:0016747">
    <property type="term" value="F:acyltransferase activity, transferring groups other than amino-acyl groups"/>
    <property type="evidence" value="ECO:0007669"/>
    <property type="project" value="InterPro"/>
</dbReference>
<feature type="transmembrane region" description="Helical" evidence="1">
    <location>
        <begin position="73"/>
        <end position="92"/>
    </location>
</feature>
<proteinExistence type="predicted"/>
<dbReference type="Pfam" id="PF19040">
    <property type="entry name" value="SGNH"/>
    <property type="match status" value="1"/>
</dbReference>
<feature type="transmembrane region" description="Helical" evidence="1">
    <location>
        <begin position="345"/>
        <end position="363"/>
    </location>
</feature>
<evidence type="ECO:0000259" key="2">
    <source>
        <dbReference type="Pfam" id="PF01757"/>
    </source>
</evidence>
<dbReference type="OrthoDB" id="9814807at2"/>